<evidence type="ECO:0000259" key="8">
    <source>
        <dbReference type="PROSITE" id="PS50850"/>
    </source>
</evidence>
<feature type="region of interest" description="Disordered" evidence="6">
    <location>
        <begin position="578"/>
        <end position="600"/>
    </location>
</feature>
<feature type="transmembrane region" description="Helical" evidence="7">
    <location>
        <begin position="534"/>
        <end position="553"/>
    </location>
</feature>
<feature type="transmembrane region" description="Helical" evidence="7">
    <location>
        <begin position="277"/>
        <end position="294"/>
    </location>
</feature>
<feature type="transmembrane region" description="Helical" evidence="7">
    <location>
        <begin position="381"/>
        <end position="399"/>
    </location>
</feature>
<dbReference type="PROSITE" id="PS00216">
    <property type="entry name" value="SUGAR_TRANSPORT_1"/>
    <property type="match status" value="1"/>
</dbReference>
<feature type="transmembrane region" description="Helical" evidence="7">
    <location>
        <begin position="244"/>
        <end position="265"/>
    </location>
</feature>
<reference evidence="9 11" key="1">
    <citation type="journal article" date="2020" name="Stud. Mycol.">
        <title>101 Dothideomycetes genomes: a test case for predicting lifestyles and emergence of pathogens.</title>
        <authorList>
            <person name="Haridas S."/>
            <person name="Albert R."/>
            <person name="Binder M."/>
            <person name="Bloem J."/>
            <person name="Labutti K."/>
            <person name="Salamov A."/>
            <person name="Andreopoulos B."/>
            <person name="Baker S."/>
            <person name="Barry K."/>
            <person name="Bills G."/>
            <person name="Bluhm B."/>
            <person name="Cannon C."/>
            <person name="Castanera R."/>
            <person name="Culley D."/>
            <person name="Daum C."/>
            <person name="Ezra D."/>
            <person name="Gonzalez J."/>
            <person name="Henrissat B."/>
            <person name="Kuo A."/>
            <person name="Liang C."/>
            <person name="Lipzen A."/>
            <person name="Lutzoni F."/>
            <person name="Magnuson J."/>
            <person name="Mondo S."/>
            <person name="Nolan M."/>
            <person name="Ohm R."/>
            <person name="Pangilinan J."/>
            <person name="Park H.-J."/>
            <person name="Ramirez L."/>
            <person name="Alfaro M."/>
            <person name="Sun H."/>
            <person name="Tritt A."/>
            <person name="Yoshinaga Y."/>
            <person name="Zwiers L.-H."/>
            <person name="Turgeon B."/>
            <person name="Goodwin S."/>
            <person name="Spatafora J."/>
            <person name="Crous P."/>
            <person name="Grigoriev I."/>
        </authorList>
    </citation>
    <scope>NUCLEOTIDE SEQUENCE</scope>
    <source>
        <strain evidence="9 11">CBS 304.34</strain>
    </source>
</reference>
<dbReference type="SUPFAM" id="SSF103473">
    <property type="entry name" value="MFS general substrate transporter"/>
    <property type="match status" value="1"/>
</dbReference>
<feature type="transmembrane region" description="Helical" evidence="7">
    <location>
        <begin position="314"/>
        <end position="335"/>
    </location>
</feature>
<dbReference type="Proteomes" id="UP000504636">
    <property type="component" value="Unplaced"/>
</dbReference>
<name>A0A6A6YGW7_9PEZI</name>
<dbReference type="EMBL" id="MU003705">
    <property type="protein sequence ID" value="KAF2807254.1"/>
    <property type="molecule type" value="Genomic_DNA"/>
</dbReference>
<sequence>MEKEEVPTPETRGSAPVSEDHEHVERVPTHLSVEDFKWDIDIITNLAALYVVFFASTWMLIVPSSIIGFITEAFPTESDKSVWIATAITISNCVLSSFVGLLSDILGRKVFVLVGMVLGLIGTLVSSRAHGMEQVIGGQVLSGCGLTIGYLAIALTQEIVPKDKRPITQAITAVAAGIATIIGPIIGGAFIKHEVGGVNNGWRGPFYLGAGFFAIAFITTLFFYNPGPRPNPEGLPIRTRLAKVDWLGVFLVAAGLTLFLVGLFYGGNPDKWTSGRVLGPLIVGAVLLIAFGLYEWKGTSTGLLAHILFKHRNFPISLSLNFVGGIVLFGGQAFLPQEIIQLYTSDAVLTGVDNLPFSISAVVGGALLFVAFIFTKNAKPITIVSLAIIILGSGLMCVMEPHINYAAWFFPTALLGLSVGLQTAVVPLIVSVCTPNHAIGTAIMISNSARSFGGSIGTVIFQQIFAHKIKAILPKKVIPAVLKAGLPQTSLPSLLEAFAAQSQALIVQVPGFTPAIYAALVRAAGKAYADSFRYIWYALLAFACACTILSFFLENTTLMMTHEVAVQVEHGHHHINPLHHEHHEHGHPENKHDPLHKEEV</sequence>
<dbReference type="InterPro" id="IPR010573">
    <property type="entry name" value="MFS_Str1/Tri12-like"/>
</dbReference>
<evidence type="ECO:0000256" key="2">
    <source>
        <dbReference type="ARBA" id="ARBA00022448"/>
    </source>
</evidence>
<dbReference type="Gene3D" id="1.20.1250.20">
    <property type="entry name" value="MFS general substrate transporter like domains"/>
    <property type="match status" value="1"/>
</dbReference>
<dbReference type="PANTHER" id="PTHR23501">
    <property type="entry name" value="MAJOR FACILITATOR SUPERFAMILY"/>
    <property type="match status" value="1"/>
</dbReference>
<dbReference type="GeneID" id="54458913"/>
<proteinExistence type="predicted"/>
<keyword evidence="5 7" id="KW-0472">Membrane</keyword>
<dbReference type="InterPro" id="IPR036259">
    <property type="entry name" value="MFS_trans_sf"/>
</dbReference>
<feature type="transmembrane region" description="Helical" evidence="7">
    <location>
        <begin position="47"/>
        <end position="70"/>
    </location>
</feature>
<dbReference type="InterPro" id="IPR005829">
    <property type="entry name" value="Sugar_transporter_CS"/>
</dbReference>
<evidence type="ECO:0000313" key="9">
    <source>
        <dbReference type="EMBL" id="KAF2807254.1"/>
    </source>
</evidence>
<feature type="transmembrane region" description="Helical" evidence="7">
    <location>
        <begin position="206"/>
        <end position="224"/>
    </location>
</feature>
<feature type="transmembrane region" description="Helical" evidence="7">
    <location>
        <begin position="110"/>
        <end position="129"/>
    </location>
</feature>
<accession>A0A6A6YGW7</accession>
<reference evidence="11" key="3">
    <citation type="submission" date="2025-04" db="UniProtKB">
        <authorList>
            <consortium name="RefSeq"/>
        </authorList>
    </citation>
    <scope>IDENTIFICATION</scope>
    <source>
        <strain evidence="11">CBS 304.34</strain>
    </source>
</reference>
<organism evidence="9">
    <name type="scientific">Mytilinidion resinicola</name>
    <dbReference type="NCBI Taxonomy" id="574789"/>
    <lineage>
        <taxon>Eukaryota</taxon>
        <taxon>Fungi</taxon>
        <taxon>Dikarya</taxon>
        <taxon>Ascomycota</taxon>
        <taxon>Pezizomycotina</taxon>
        <taxon>Dothideomycetes</taxon>
        <taxon>Pleosporomycetidae</taxon>
        <taxon>Mytilinidiales</taxon>
        <taxon>Mytilinidiaceae</taxon>
        <taxon>Mytilinidion</taxon>
    </lineage>
</organism>
<dbReference type="GO" id="GO:0005886">
    <property type="term" value="C:plasma membrane"/>
    <property type="evidence" value="ECO:0007669"/>
    <property type="project" value="TreeGrafter"/>
</dbReference>
<keyword evidence="3 7" id="KW-0812">Transmembrane</keyword>
<feature type="region of interest" description="Disordered" evidence="6">
    <location>
        <begin position="1"/>
        <end position="26"/>
    </location>
</feature>
<evidence type="ECO:0000256" key="7">
    <source>
        <dbReference type="SAM" id="Phobius"/>
    </source>
</evidence>
<comment type="subcellular location">
    <subcellularLocation>
        <location evidence="1">Membrane</location>
        <topology evidence="1">Multi-pass membrane protein</topology>
    </subcellularLocation>
</comment>
<dbReference type="PANTHER" id="PTHR23501:SF195">
    <property type="entry name" value="PEP5"/>
    <property type="match status" value="1"/>
</dbReference>
<keyword evidence="2" id="KW-0813">Transport</keyword>
<feature type="transmembrane region" description="Helical" evidence="7">
    <location>
        <begin position="405"/>
        <end position="430"/>
    </location>
</feature>
<keyword evidence="4 7" id="KW-1133">Transmembrane helix</keyword>
<keyword evidence="10" id="KW-1185">Reference proteome</keyword>
<feature type="transmembrane region" description="Helical" evidence="7">
    <location>
        <begin position="82"/>
        <end position="103"/>
    </location>
</feature>
<dbReference type="PROSITE" id="PS50850">
    <property type="entry name" value="MFS"/>
    <property type="match status" value="1"/>
</dbReference>
<evidence type="ECO:0000256" key="5">
    <source>
        <dbReference type="ARBA" id="ARBA00023136"/>
    </source>
</evidence>
<dbReference type="InterPro" id="IPR020846">
    <property type="entry name" value="MFS_dom"/>
</dbReference>
<evidence type="ECO:0000256" key="1">
    <source>
        <dbReference type="ARBA" id="ARBA00004141"/>
    </source>
</evidence>
<dbReference type="GO" id="GO:0022857">
    <property type="term" value="F:transmembrane transporter activity"/>
    <property type="evidence" value="ECO:0007669"/>
    <property type="project" value="InterPro"/>
</dbReference>
<dbReference type="OrthoDB" id="2587356at2759"/>
<dbReference type="AlphaFoldDB" id="A0A6A6YGW7"/>
<evidence type="ECO:0000313" key="11">
    <source>
        <dbReference type="RefSeq" id="XP_033574218.1"/>
    </source>
</evidence>
<protein>
    <submittedName>
        <fullName evidence="9 11">MFS general substrate transporter</fullName>
    </submittedName>
</protein>
<feature type="domain" description="Major facilitator superfamily (MFS) profile" evidence="8">
    <location>
        <begin position="42"/>
        <end position="558"/>
    </location>
</feature>
<evidence type="ECO:0000256" key="3">
    <source>
        <dbReference type="ARBA" id="ARBA00022692"/>
    </source>
</evidence>
<feature type="transmembrane region" description="Helical" evidence="7">
    <location>
        <begin position="167"/>
        <end position="186"/>
    </location>
</feature>
<evidence type="ECO:0000256" key="6">
    <source>
        <dbReference type="SAM" id="MobiDB-lite"/>
    </source>
</evidence>
<gene>
    <name evidence="9 11" type="ORF">BDZ99DRAFT_447579</name>
</gene>
<dbReference type="RefSeq" id="XP_033574218.1">
    <property type="nucleotide sequence ID" value="XM_033718020.1"/>
</dbReference>
<feature type="transmembrane region" description="Helical" evidence="7">
    <location>
        <begin position="135"/>
        <end position="155"/>
    </location>
</feature>
<feature type="transmembrane region" description="Helical" evidence="7">
    <location>
        <begin position="355"/>
        <end position="374"/>
    </location>
</feature>
<reference evidence="11" key="2">
    <citation type="submission" date="2020-04" db="EMBL/GenBank/DDBJ databases">
        <authorList>
            <consortium name="NCBI Genome Project"/>
        </authorList>
    </citation>
    <scope>NUCLEOTIDE SEQUENCE</scope>
    <source>
        <strain evidence="11">CBS 304.34</strain>
    </source>
</reference>
<dbReference type="Pfam" id="PF06609">
    <property type="entry name" value="TRI12"/>
    <property type="match status" value="1"/>
</dbReference>
<evidence type="ECO:0000313" key="10">
    <source>
        <dbReference type="Proteomes" id="UP000504636"/>
    </source>
</evidence>
<evidence type="ECO:0000256" key="4">
    <source>
        <dbReference type="ARBA" id="ARBA00022989"/>
    </source>
</evidence>